<dbReference type="EMBL" id="WVTD01000002">
    <property type="protein sequence ID" value="MYL96842.1"/>
    <property type="molecule type" value="Genomic_DNA"/>
</dbReference>
<evidence type="ECO:0000313" key="1">
    <source>
        <dbReference type="EMBL" id="MYL96842.1"/>
    </source>
</evidence>
<proteinExistence type="predicted"/>
<gene>
    <name evidence="1" type="ORF">GR702_03515</name>
</gene>
<sequence>MIDQVSPPTAPKCLGLPLREALARGDAVAGTAVPILRHLIGAGDLSIFSEETVARIRGMLADVARQLLDALVGDEGHRVHSPGEVEVVGHALLDNTALVTHLHALTLEWQLTERLQGRLGLDPVASPLLQRALVSTQPLARSEAAAFLSTQVRWCHAQRGMGLPLAELPAELLDIALYTLRTLAGFEPALAERAGVVEDELRRSHDEASTRIGLATKLLATLSQEGGHQGLSISDAGVPLFLTAVATASNQSRDSVLRYTHRSQAVRLALAFRAAGLDDREVRAQVAAFDPSCALPDGLAQIDAVEAAAILSAPPQPRPYAL</sequence>
<reference evidence="1 2" key="1">
    <citation type="submission" date="2019-12" db="EMBL/GenBank/DDBJ databases">
        <authorList>
            <person name="Feng G."/>
            <person name="Zhu H."/>
        </authorList>
    </citation>
    <scope>NUCLEOTIDE SEQUENCE [LARGE SCALE GENOMIC DNA]</scope>
    <source>
        <strain evidence="1 2">FGD1</strain>
    </source>
</reference>
<comment type="caution">
    <text evidence="1">The sequence shown here is derived from an EMBL/GenBank/DDBJ whole genome shotgun (WGS) entry which is preliminary data.</text>
</comment>
<evidence type="ECO:0000313" key="2">
    <source>
        <dbReference type="Proteomes" id="UP000465810"/>
    </source>
</evidence>
<name>A0A7X4GFJ5_9SPHN</name>
<dbReference type="Proteomes" id="UP000465810">
    <property type="component" value="Unassembled WGS sequence"/>
</dbReference>
<organism evidence="1 2">
    <name type="scientific">Novosphingobium silvae</name>
    <dbReference type="NCBI Taxonomy" id="2692619"/>
    <lineage>
        <taxon>Bacteria</taxon>
        <taxon>Pseudomonadati</taxon>
        <taxon>Pseudomonadota</taxon>
        <taxon>Alphaproteobacteria</taxon>
        <taxon>Sphingomonadales</taxon>
        <taxon>Sphingomonadaceae</taxon>
        <taxon>Novosphingobium</taxon>
    </lineage>
</organism>
<accession>A0A7X4GFJ5</accession>
<protein>
    <submittedName>
        <fullName evidence="1">Uncharacterized protein</fullName>
    </submittedName>
</protein>
<dbReference type="AlphaFoldDB" id="A0A7X4GFJ5"/>
<keyword evidence="2" id="KW-1185">Reference proteome</keyword>